<evidence type="ECO:0000313" key="4">
    <source>
        <dbReference type="EMBL" id="SHK51426.1"/>
    </source>
</evidence>
<dbReference type="SUPFAM" id="SSF46689">
    <property type="entry name" value="Homeodomain-like"/>
    <property type="match status" value="1"/>
</dbReference>
<organism evidence="4 5">
    <name type="scientific">Paramaledivibacter caminithermalis (strain DSM 15212 / CIP 107654 / DViRD3)</name>
    <name type="common">Clostridium caminithermale</name>
    <dbReference type="NCBI Taxonomy" id="1121301"/>
    <lineage>
        <taxon>Bacteria</taxon>
        <taxon>Bacillati</taxon>
        <taxon>Bacillota</taxon>
        <taxon>Clostridia</taxon>
        <taxon>Peptostreptococcales</taxon>
        <taxon>Caminicellaceae</taxon>
        <taxon>Paramaledivibacter</taxon>
    </lineage>
</organism>
<reference evidence="5" key="1">
    <citation type="submission" date="2016-11" db="EMBL/GenBank/DDBJ databases">
        <authorList>
            <person name="Varghese N."/>
            <person name="Submissions S."/>
        </authorList>
    </citation>
    <scope>NUCLEOTIDE SEQUENCE [LARGE SCALE GENOMIC DNA]</scope>
    <source>
        <strain evidence="5">DSM 15212 / CIP 107654 / DViRD3</strain>
    </source>
</reference>
<evidence type="ECO:0000259" key="3">
    <source>
        <dbReference type="PROSITE" id="PS50977"/>
    </source>
</evidence>
<evidence type="ECO:0000256" key="1">
    <source>
        <dbReference type="ARBA" id="ARBA00023125"/>
    </source>
</evidence>
<dbReference type="EMBL" id="FRAG01000078">
    <property type="protein sequence ID" value="SHK51426.1"/>
    <property type="molecule type" value="Genomic_DNA"/>
</dbReference>
<feature type="DNA-binding region" description="H-T-H motif" evidence="2">
    <location>
        <begin position="21"/>
        <end position="40"/>
    </location>
</feature>
<dbReference type="Pfam" id="PF00440">
    <property type="entry name" value="TetR_N"/>
    <property type="match status" value="1"/>
</dbReference>
<gene>
    <name evidence="4" type="ORF">SAMN02745912_03540</name>
</gene>
<keyword evidence="5" id="KW-1185">Reference proteome</keyword>
<dbReference type="InterPro" id="IPR001647">
    <property type="entry name" value="HTH_TetR"/>
</dbReference>
<dbReference type="STRING" id="1121301.SAMN02745912_03540"/>
<name>A0A1M6T3G1_PARC5</name>
<evidence type="ECO:0000256" key="2">
    <source>
        <dbReference type="PROSITE-ProRule" id="PRU00335"/>
    </source>
</evidence>
<dbReference type="Gene3D" id="1.10.357.10">
    <property type="entry name" value="Tetracycline Repressor, domain 2"/>
    <property type="match status" value="1"/>
</dbReference>
<sequence length="210" mass="24906">MSYFIEAVNQIIENEGFEAITIRKVSDIAGYNSATLYNYFENLDHLVFFASMKYLREYVLSLPHYLKDAKTPIDKYFSIWKCFCYHSFKKPKIYYTIFFDKFSNSLNDDIKEYYSIFPEELGHQSDDLLPMLLGQNIYDRNRSILKSCISEFLIKEEDLEEINEMNLLIYNGMLSRILNGQVDYSTEEAVNRTLSYMKQTIKSYTNLKIK</sequence>
<dbReference type="Proteomes" id="UP000184465">
    <property type="component" value="Unassembled WGS sequence"/>
</dbReference>
<dbReference type="AlphaFoldDB" id="A0A1M6T3G1"/>
<dbReference type="GO" id="GO:0003677">
    <property type="term" value="F:DNA binding"/>
    <property type="evidence" value="ECO:0007669"/>
    <property type="project" value="UniProtKB-UniRule"/>
</dbReference>
<proteinExistence type="predicted"/>
<dbReference type="PROSITE" id="PS50977">
    <property type="entry name" value="HTH_TETR_2"/>
    <property type="match status" value="1"/>
</dbReference>
<keyword evidence="1 2" id="KW-0238">DNA-binding</keyword>
<feature type="domain" description="HTH tetR-type" evidence="3">
    <location>
        <begin position="1"/>
        <end position="58"/>
    </location>
</feature>
<protein>
    <submittedName>
        <fullName evidence="4">Transcriptional regulator, TetR family</fullName>
    </submittedName>
</protein>
<dbReference type="InterPro" id="IPR009057">
    <property type="entry name" value="Homeodomain-like_sf"/>
</dbReference>
<evidence type="ECO:0000313" key="5">
    <source>
        <dbReference type="Proteomes" id="UP000184465"/>
    </source>
</evidence>
<accession>A0A1M6T3G1</accession>